<dbReference type="EMBL" id="VJVV01000003">
    <property type="protein sequence ID" value="TRO82518.1"/>
    <property type="molecule type" value="Genomic_DNA"/>
</dbReference>
<sequence>MSVDRNSEAESFRAWAPDFDRWPKSWMGVEEDLAYGKKLLPWFVGFLQALYDEGLARKTFVQYRGHLWLLGGSIISRVSLYEEYQDDPLEKLRESVADDGILPDHYDQMTQAELKAFERMCRRFEKYLGECK</sequence>
<protein>
    <submittedName>
        <fullName evidence="1">Uncharacterized protein</fullName>
    </submittedName>
</protein>
<dbReference type="RefSeq" id="WP_092056597.1">
    <property type="nucleotide sequence ID" value="NZ_FOJJ01000023.1"/>
</dbReference>
<name>A0A550JH45_9BACT</name>
<keyword evidence="2" id="KW-1185">Reference proteome</keyword>
<evidence type="ECO:0000313" key="1">
    <source>
        <dbReference type="EMBL" id="TRO82518.1"/>
    </source>
</evidence>
<dbReference type="Proteomes" id="UP000317155">
    <property type="component" value="Unassembled WGS sequence"/>
</dbReference>
<evidence type="ECO:0000313" key="2">
    <source>
        <dbReference type="Proteomes" id="UP000317155"/>
    </source>
</evidence>
<accession>A0A550JH45</accession>
<gene>
    <name evidence="1" type="ORF">FL622_04825</name>
</gene>
<dbReference type="OrthoDB" id="5405511at2"/>
<proteinExistence type="predicted"/>
<comment type="caution">
    <text evidence="1">The sequence shown here is derived from an EMBL/GenBank/DDBJ whole genome shotgun (WGS) entry which is preliminary data.</text>
</comment>
<reference evidence="1 2" key="1">
    <citation type="submission" date="2019-07" db="EMBL/GenBank/DDBJ databases">
        <title>Insights of Desulfuromonas acetexigens electromicrobiology.</title>
        <authorList>
            <person name="Katuri K."/>
            <person name="Sapireddy V."/>
            <person name="Shaw D.R."/>
            <person name="Saikaly P."/>
        </authorList>
    </citation>
    <scope>NUCLEOTIDE SEQUENCE [LARGE SCALE GENOMIC DNA]</scope>
    <source>
        <strain evidence="1 2">2873</strain>
    </source>
</reference>
<dbReference type="AlphaFoldDB" id="A0A550JH45"/>
<organism evidence="1 2">
    <name type="scientific">Trichloromonas acetexigens</name>
    <dbReference type="NCBI Taxonomy" id="38815"/>
    <lineage>
        <taxon>Bacteria</taxon>
        <taxon>Pseudomonadati</taxon>
        <taxon>Thermodesulfobacteriota</taxon>
        <taxon>Desulfuromonadia</taxon>
        <taxon>Desulfuromonadales</taxon>
        <taxon>Trichloromonadaceae</taxon>
        <taxon>Trichloromonas</taxon>
    </lineage>
</organism>